<evidence type="ECO:0000313" key="2">
    <source>
        <dbReference type="EMBL" id="WAQ84270.1"/>
    </source>
</evidence>
<feature type="compositionally biased region" description="Low complexity" evidence="1">
    <location>
        <begin position="32"/>
        <end position="43"/>
    </location>
</feature>
<accession>A0ABY7CHN6</accession>
<reference evidence="2" key="1">
    <citation type="submission" date="2022-10" db="EMBL/GenBank/DDBJ databases">
        <title>Puccinia triticina Genome sequencing and assembly.</title>
        <authorList>
            <person name="Li C."/>
        </authorList>
    </citation>
    <scope>NUCLEOTIDE SEQUENCE</scope>
    <source>
        <strain evidence="2">Pt15</strain>
    </source>
</reference>
<gene>
    <name evidence="2" type="ORF">PtA15_4A723</name>
</gene>
<protein>
    <submittedName>
        <fullName evidence="2">Uncharacterized protein</fullName>
    </submittedName>
</protein>
<feature type="compositionally biased region" description="Polar residues" evidence="1">
    <location>
        <begin position="44"/>
        <end position="55"/>
    </location>
</feature>
<dbReference type="Proteomes" id="UP001164743">
    <property type="component" value="Chromosome 4A"/>
</dbReference>
<organism evidence="2 3">
    <name type="scientific">Puccinia triticina</name>
    <dbReference type="NCBI Taxonomy" id="208348"/>
    <lineage>
        <taxon>Eukaryota</taxon>
        <taxon>Fungi</taxon>
        <taxon>Dikarya</taxon>
        <taxon>Basidiomycota</taxon>
        <taxon>Pucciniomycotina</taxon>
        <taxon>Pucciniomycetes</taxon>
        <taxon>Pucciniales</taxon>
        <taxon>Pucciniaceae</taxon>
        <taxon>Puccinia</taxon>
    </lineage>
</organism>
<sequence>MWDAMTLQQKRAFATDPTVAPDQDSAPTFNPTGAAGAYTATTGNDQNPQAATTTDLVPPPQVTMVAGLQVCSKSLKAAYLHVDKWITKWQAKVVHVAKSSHCEFVLIGISNHLSAHSFQFTRTLACEAATGLQTCLGSFVAEETNGLKRSWSWGDCDSQLGAIGFKLVFLPGAKSNPIWLKTLSRELKVPMITLINHNLNQNLICVVADQDALLGVVPCHKKNLQKKQPPCTTDDTNSKLGAPTTSADSITNQPKNDEGEDE</sequence>
<evidence type="ECO:0000256" key="1">
    <source>
        <dbReference type="SAM" id="MobiDB-lite"/>
    </source>
</evidence>
<feature type="compositionally biased region" description="Polar residues" evidence="1">
    <location>
        <begin position="230"/>
        <end position="254"/>
    </location>
</feature>
<keyword evidence="3" id="KW-1185">Reference proteome</keyword>
<evidence type="ECO:0000313" key="3">
    <source>
        <dbReference type="Proteomes" id="UP001164743"/>
    </source>
</evidence>
<dbReference type="EMBL" id="CP110424">
    <property type="protein sequence ID" value="WAQ84270.1"/>
    <property type="molecule type" value="Genomic_DNA"/>
</dbReference>
<proteinExistence type="predicted"/>
<dbReference type="GeneID" id="77809531"/>
<feature type="region of interest" description="Disordered" evidence="1">
    <location>
        <begin position="13"/>
        <end position="57"/>
    </location>
</feature>
<name>A0ABY7CHN6_9BASI</name>
<dbReference type="RefSeq" id="XP_053019825.1">
    <property type="nucleotide sequence ID" value="XM_053168636.1"/>
</dbReference>
<feature type="region of interest" description="Disordered" evidence="1">
    <location>
        <begin position="224"/>
        <end position="262"/>
    </location>
</feature>